<proteinExistence type="predicted"/>
<protein>
    <submittedName>
        <fullName evidence="2">Uncharacterized protein</fullName>
    </submittedName>
</protein>
<dbReference type="AlphaFoldDB" id="A0A914YH24"/>
<accession>A0A914YH24</accession>
<name>A0A914YH24_9BILA</name>
<dbReference type="WBParaSite" id="PSU_v2.g19617.t1">
    <property type="protein sequence ID" value="PSU_v2.g19617.t1"/>
    <property type="gene ID" value="PSU_v2.g19617"/>
</dbReference>
<evidence type="ECO:0000313" key="2">
    <source>
        <dbReference type="WBParaSite" id="PSU_v2.g19617.t1"/>
    </source>
</evidence>
<dbReference type="Proteomes" id="UP000887577">
    <property type="component" value="Unplaced"/>
</dbReference>
<keyword evidence="1" id="KW-1185">Reference proteome</keyword>
<organism evidence="1 2">
    <name type="scientific">Panagrolaimus superbus</name>
    <dbReference type="NCBI Taxonomy" id="310955"/>
    <lineage>
        <taxon>Eukaryota</taxon>
        <taxon>Metazoa</taxon>
        <taxon>Ecdysozoa</taxon>
        <taxon>Nematoda</taxon>
        <taxon>Chromadorea</taxon>
        <taxon>Rhabditida</taxon>
        <taxon>Tylenchina</taxon>
        <taxon>Panagrolaimomorpha</taxon>
        <taxon>Panagrolaimoidea</taxon>
        <taxon>Panagrolaimidae</taxon>
        <taxon>Panagrolaimus</taxon>
    </lineage>
</organism>
<sequence length="66" mass="7792">MDIGDDVTEICKTEFKGLKGESMQFKVYGNNFSDFKVYEEDGMYTAEVNIFRQTIVHHLKYCSRRK</sequence>
<evidence type="ECO:0000313" key="1">
    <source>
        <dbReference type="Proteomes" id="UP000887577"/>
    </source>
</evidence>
<reference evidence="2" key="1">
    <citation type="submission" date="2022-11" db="UniProtKB">
        <authorList>
            <consortium name="WormBaseParasite"/>
        </authorList>
    </citation>
    <scope>IDENTIFICATION</scope>
</reference>